<keyword evidence="3" id="KW-0255">Endonuclease</keyword>
<dbReference type="AlphaFoldDB" id="A0A840EZD6"/>
<evidence type="ECO:0000313" key="3">
    <source>
        <dbReference type="EMBL" id="MBB4152383.1"/>
    </source>
</evidence>
<evidence type="ECO:0000313" key="4">
    <source>
        <dbReference type="Proteomes" id="UP000529795"/>
    </source>
</evidence>
<keyword evidence="3" id="KW-0540">Nuclease</keyword>
<keyword evidence="2" id="KW-1133">Transmembrane helix</keyword>
<dbReference type="Proteomes" id="UP000529795">
    <property type="component" value="Unassembled WGS sequence"/>
</dbReference>
<feature type="transmembrane region" description="Helical" evidence="2">
    <location>
        <begin position="20"/>
        <end position="41"/>
    </location>
</feature>
<accession>A0A840EZD6</accession>
<protein>
    <submittedName>
        <fullName evidence="3">Putative flap endonuclease-1-like 5' DNA nuclease</fullName>
    </submittedName>
</protein>
<reference evidence="3 4" key="1">
    <citation type="submission" date="2020-08" db="EMBL/GenBank/DDBJ databases">
        <title>Genomic Encyclopedia of Type Strains, Phase IV (KMG-IV): sequencing the most valuable type-strain genomes for metagenomic binning, comparative biology and taxonomic classification.</title>
        <authorList>
            <person name="Goeker M."/>
        </authorList>
    </citation>
    <scope>NUCLEOTIDE SEQUENCE [LARGE SCALE GENOMIC DNA]</scope>
    <source>
        <strain evidence="3 4">YC6723</strain>
    </source>
</reference>
<keyword evidence="3" id="KW-0378">Hydrolase</keyword>
<dbReference type="RefSeq" id="WP_183981916.1">
    <property type="nucleotide sequence ID" value="NZ_JACIEV010000001.1"/>
</dbReference>
<keyword evidence="2" id="KW-0812">Transmembrane</keyword>
<name>A0A840EZD6_9SPHN</name>
<keyword evidence="2" id="KW-0472">Membrane</keyword>
<feature type="region of interest" description="Disordered" evidence="1">
    <location>
        <begin position="56"/>
        <end position="139"/>
    </location>
</feature>
<dbReference type="GO" id="GO:0004519">
    <property type="term" value="F:endonuclease activity"/>
    <property type="evidence" value="ECO:0007669"/>
    <property type="project" value="UniProtKB-KW"/>
</dbReference>
<gene>
    <name evidence="3" type="ORF">GGQ80_000259</name>
</gene>
<comment type="caution">
    <text evidence="3">The sequence shown here is derived from an EMBL/GenBank/DDBJ whole genome shotgun (WGS) entry which is preliminary data.</text>
</comment>
<feature type="compositionally biased region" description="Pro residues" evidence="1">
    <location>
        <begin position="79"/>
        <end position="89"/>
    </location>
</feature>
<dbReference type="Gene3D" id="1.10.150.20">
    <property type="entry name" value="5' to 3' exonuclease, C-terminal subdomain"/>
    <property type="match status" value="1"/>
</dbReference>
<evidence type="ECO:0000256" key="1">
    <source>
        <dbReference type="SAM" id="MobiDB-lite"/>
    </source>
</evidence>
<sequence>MENATSAPGASLIPDGIGAFTAAHLTIIAILAVLTVIAIVYGAKLRRDRRAAERERIERQEEMEAQAPTLPRQAATPAPSAPPPPPPPAADEAIPANDPMASEPIPAAGPLEDNPAVEAVTPEPGPASGPEDGPVTQLKGLGPKVAARLAELGITTVGQIAALDADAAARLDTELGAFRGRMARDRWIEQARFLAAGDRAGFEAVFGKL</sequence>
<organism evidence="3 4">
    <name type="scientific">Sphingomonas jinjuensis</name>
    <dbReference type="NCBI Taxonomy" id="535907"/>
    <lineage>
        <taxon>Bacteria</taxon>
        <taxon>Pseudomonadati</taxon>
        <taxon>Pseudomonadota</taxon>
        <taxon>Alphaproteobacteria</taxon>
        <taxon>Sphingomonadales</taxon>
        <taxon>Sphingomonadaceae</taxon>
        <taxon>Sphingomonas</taxon>
    </lineage>
</organism>
<proteinExistence type="predicted"/>
<feature type="compositionally biased region" description="Low complexity" evidence="1">
    <location>
        <begin position="65"/>
        <end position="78"/>
    </location>
</feature>
<evidence type="ECO:0000256" key="2">
    <source>
        <dbReference type="SAM" id="Phobius"/>
    </source>
</evidence>
<keyword evidence="4" id="KW-1185">Reference proteome</keyword>
<dbReference type="EMBL" id="JACIEV010000001">
    <property type="protein sequence ID" value="MBB4152383.1"/>
    <property type="molecule type" value="Genomic_DNA"/>
</dbReference>